<keyword evidence="3" id="KW-0812">Transmembrane</keyword>
<dbReference type="InterPro" id="IPR011042">
    <property type="entry name" value="6-blade_b-propeller_TolB-like"/>
</dbReference>
<keyword evidence="2" id="KW-0378">Hydrolase</keyword>
<proteinExistence type="predicted"/>
<evidence type="ECO:0000256" key="2">
    <source>
        <dbReference type="ARBA" id="ARBA00022801"/>
    </source>
</evidence>
<dbReference type="SUPFAM" id="SSF53474">
    <property type="entry name" value="alpha/beta-Hydrolases"/>
    <property type="match status" value="1"/>
</dbReference>
<feature type="domain" description="Peptidase S9 prolyl oligopeptidase catalytic" evidence="4">
    <location>
        <begin position="475"/>
        <end position="560"/>
    </location>
</feature>
<dbReference type="PANTHER" id="PTHR42776:SF13">
    <property type="entry name" value="DIPEPTIDYL-PEPTIDASE 5"/>
    <property type="match status" value="1"/>
</dbReference>
<dbReference type="Gene3D" id="2.120.10.30">
    <property type="entry name" value="TolB, C-terminal domain"/>
    <property type="match status" value="1"/>
</dbReference>
<dbReference type="GO" id="GO:0004252">
    <property type="term" value="F:serine-type endopeptidase activity"/>
    <property type="evidence" value="ECO:0007669"/>
    <property type="project" value="TreeGrafter"/>
</dbReference>
<accession>A0A8S2XRC8</accession>
<reference evidence="5" key="1">
    <citation type="submission" date="2021-02" db="EMBL/GenBank/DDBJ databases">
        <authorList>
            <person name="Nowell W R."/>
        </authorList>
    </citation>
    <scope>NUCLEOTIDE SEQUENCE</scope>
</reference>
<evidence type="ECO:0000313" key="6">
    <source>
        <dbReference type="Proteomes" id="UP000681720"/>
    </source>
</evidence>
<dbReference type="GO" id="GO:0006508">
    <property type="term" value="P:proteolysis"/>
    <property type="evidence" value="ECO:0007669"/>
    <property type="project" value="InterPro"/>
</dbReference>
<dbReference type="Proteomes" id="UP000681720">
    <property type="component" value="Unassembled WGS sequence"/>
</dbReference>
<evidence type="ECO:0000256" key="1">
    <source>
        <dbReference type="ARBA" id="ARBA00022729"/>
    </source>
</evidence>
<dbReference type="PANTHER" id="PTHR42776">
    <property type="entry name" value="SERINE PEPTIDASE S9 FAMILY MEMBER"/>
    <property type="match status" value="1"/>
</dbReference>
<dbReference type="AlphaFoldDB" id="A0A8S2XRC8"/>
<dbReference type="InterPro" id="IPR029058">
    <property type="entry name" value="AB_hydrolase_fold"/>
</dbReference>
<sequence length="561" mass="63784">MGFECKKVLLFSAFFLSGAVIVLIPCIVVIARRSNNCPVQTTTTMTTPPTTIWNASDYQSNSEYYQSLISPRNFDQSDNLRLDRLSSPQFHPTNGKSIIYLRRQYHMPDLRGSTTTLHWLDLETNTTVQLTRPIWGIHDQQFFWVDNNTILFLSNRASTDLRQIFQLTLPANVSQTADFIDPIQITNYPLNIDNLLVNRQASRLAFSCQVYPNLTIEETADRQMAEKASDRSIYQFDKLFIRHWDEYMTGRRHHPFLVQIARRSNGIFNFSSEPFDVLFSVDSDSPTRPFGDAKVQWSFSATGNSFAYTRQYDETSAVTWTTNLDIWTVNLSVPEHLSVCITCDNLATDTDPSYSPTDDSILVYRSHSIPGYESDQFKVKIYNRSSTTIVVLDNGDRSIQAMTWSRDGQSLYLEIGEEANNVIYYLSNIFTDRSINLLIRNVWGWHVPPANGTNSSAPLAFLIHGGPQSSWYDAWSYRWNFQSFSSQGYAVIAINFHGSDSYGQNFTDSIIGEYGSLPYEDLKLGLSYALNKFPYINASRAAALGASYGGFMVNWIAGHPE</sequence>
<evidence type="ECO:0000256" key="3">
    <source>
        <dbReference type="SAM" id="Phobius"/>
    </source>
</evidence>
<dbReference type="InterPro" id="IPR001375">
    <property type="entry name" value="Peptidase_S9_cat"/>
</dbReference>
<evidence type="ECO:0000313" key="5">
    <source>
        <dbReference type="EMBL" id="CAF4516701.1"/>
    </source>
</evidence>
<gene>
    <name evidence="5" type="ORF">GIL414_LOCUS35426</name>
</gene>
<keyword evidence="3" id="KW-0472">Membrane</keyword>
<dbReference type="Gene3D" id="3.40.50.1820">
    <property type="entry name" value="alpha/beta hydrolase"/>
    <property type="match status" value="1"/>
</dbReference>
<keyword evidence="1" id="KW-0732">Signal</keyword>
<comment type="caution">
    <text evidence="5">The sequence shown here is derived from an EMBL/GenBank/DDBJ whole genome shotgun (WGS) entry which is preliminary data.</text>
</comment>
<dbReference type="EMBL" id="CAJOBJ010084943">
    <property type="protein sequence ID" value="CAF4516701.1"/>
    <property type="molecule type" value="Genomic_DNA"/>
</dbReference>
<name>A0A8S2XRC8_9BILA</name>
<dbReference type="SUPFAM" id="SSF82171">
    <property type="entry name" value="DPP6 N-terminal domain-like"/>
    <property type="match status" value="1"/>
</dbReference>
<protein>
    <recommendedName>
        <fullName evidence="4">Peptidase S9 prolyl oligopeptidase catalytic domain-containing protein</fullName>
    </recommendedName>
</protein>
<feature type="transmembrane region" description="Helical" evidence="3">
    <location>
        <begin position="9"/>
        <end position="31"/>
    </location>
</feature>
<evidence type="ECO:0000259" key="4">
    <source>
        <dbReference type="Pfam" id="PF00326"/>
    </source>
</evidence>
<organism evidence="5 6">
    <name type="scientific">Rotaria magnacalcarata</name>
    <dbReference type="NCBI Taxonomy" id="392030"/>
    <lineage>
        <taxon>Eukaryota</taxon>
        <taxon>Metazoa</taxon>
        <taxon>Spiralia</taxon>
        <taxon>Gnathifera</taxon>
        <taxon>Rotifera</taxon>
        <taxon>Eurotatoria</taxon>
        <taxon>Bdelloidea</taxon>
        <taxon>Philodinida</taxon>
        <taxon>Philodinidae</taxon>
        <taxon>Rotaria</taxon>
    </lineage>
</organism>
<keyword evidence="3" id="KW-1133">Transmembrane helix</keyword>
<feature type="non-terminal residue" evidence="5">
    <location>
        <position position="1"/>
    </location>
</feature>
<dbReference type="Pfam" id="PF00326">
    <property type="entry name" value="Peptidase_S9"/>
    <property type="match status" value="1"/>
</dbReference>